<evidence type="ECO:0000313" key="5">
    <source>
        <dbReference type="Proteomes" id="UP001485043"/>
    </source>
</evidence>
<feature type="domain" description="Fe2OG dioxygenase" evidence="3">
    <location>
        <begin position="193"/>
        <end position="298"/>
    </location>
</feature>
<dbReference type="GO" id="GO:0046872">
    <property type="term" value="F:metal ion binding"/>
    <property type="evidence" value="ECO:0007669"/>
    <property type="project" value="UniProtKB-KW"/>
</dbReference>
<evidence type="ECO:0000256" key="2">
    <source>
        <dbReference type="SAM" id="MobiDB-lite"/>
    </source>
</evidence>
<keyword evidence="5" id="KW-1185">Reference proteome</keyword>
<dbReference type="PRINTS" id="PR00682">
    <property type="entry name" value="IPNSYNTHASE"/>
</dbReference>
<dbReference type="Pfam" id="PF14226">
    <property type="entry name" value="DIOX_N"/>
    <property type="match status" value="1"/>
</dbReference>
<protein>
    <recommendedName>
        <fullName evidence="3">Fe2OG dioxygenase domain-containing protein</fullName>
    </recommendedName>
</protein>
<dbReference type="AlphaFoldDB" id="A0AAW1SUD6"/>
<comment type="similarity">
    <text evidence="1">Belongs to the iron/ascorbate-dependent oxidoreductase family.</text>
</comment>
<keyword evidence="1" id="KW-0479">Metal-binding</keyword>
<dbReference type="InterPro" id="IPR050231">
    <property type="entry name" value="Iron_ascorbate_oxido_reductase"/>
</dbReference>
<dbReference type="Gene3D" id="2.60.120.330">
    <property type="entry name" value="B-lactam Antibiotic, Isopenicillin N Synthase, Chain"/>
    <property type="match status" value="1"/>
</dbReference>
<proteinExistence type="inferred from homology"/>
<keyword evidence="1" id="KW-0408">Iron</keyword>
<evidence type="ECO:0000259" key="3">
    <source>
        <dbReference type="PROSITE" id="PS51471"/>
    </source>
</evidence>
<reference evidence="4 5" key="1">
    <citation type="journal article" date="2024" name="Nat. Commun.">
        <title>Phylogenomics reveals the evolutionary origins of lichenization in chlorophyte algae.</title>
        <authorList>
            <person name="Puginier C."/>
            <person name="Libourel C."/>
            <person name="Otte J."/>
            <person name="Skaloud P."/>
            <person name="Haon M."/>
            <person name="Grisel S."/>
            <person name="Petersen M."/>
            <person name="Berrin J.G."/>
            <person name="Delaux P.M."/>
            <person name="Dal Grande F."/>
            <person name="Keller J."/>
        </authorList>
    </citation>
    <scope>NUCLEOTIDE SEQUENCE [LARGE SCALE GENOMIC DNA]</scope>
    <source>
        <strain evidence="4 5">SAG 2523</strain>
    </source>
</reference>
<dbReference type="GO" id="GO:0016491">
    <property type="term" value="F:oxidoreductase activity"/>
    <property type="evidence" value="ECO:0007669"/>
    <property type="project" value="UniProtKB-KW"/>
</dbReference>
<dbReference type="SUPFAM" id="SSF51197">
    <property type="entry name" value="Clavaminate synthase-like"/>
    <property type="match status" value="1"/>
</dbReference>
<dbReference type="PROSITE" id="PS51471">
    <property type="entry name" value="FE2OG_OXY"/>
    <property type="match status" value="1"/>
</dbReference>
<dbReference type="PANTHER" id="PTHR47990">
    <property type="entry name" value="2-OXOGLUTARATE (2OG) AND FE(II)-DEPENDENT OXYGENASE SUPERFAMILY PROTEIN-RELATED"/>
    <property type="match status" value="1"/>
</dbReference>
<dbReference type="InterPro" id="IPR005123">
    <property type="entry name" value="Oxoglu/Fe-dep_dioxygenase_dom"/>
</dbReference>
<evidence type="ECO:0000256" key="1">
    <source>
        <dbReference type="RuleBase" id="RU003682"/>
    </source>
</evidence>
<evidence type="ECO:0000313" key="4">
    <source>
        <dbReference type="EMBL" id="KAK9859850.1"/>
    </source>
</evidence>
<accession>A0AAW1SUD6</accession>
<dbReference type="InterPro" id="IPR026992">
    <property type="entry name" value="DIOX_N"/>
</dbReference>
<gene>
    <name evidence="4" type="ORF">WJX84_000391</name>
</gene>
<name>A0AAW1SUD6_9CHLO</name>
<feature type="region of interest" description="Disordered" evidence="2">
    <location>
        <begin position="1"/>
        <end position="23"/>
    </location>
</feature>
<organism evidence="4 5">
    <name type="scientific">Apatococcus fuscideae</name>
    <dbReference type="NCBI Taxonomy" id="2026836"/>
    <lineage>
        <taxon>Eukaryota</taxon>
        <taxon>Viridiplantae</taxon>
        <taxon>Chlorophyta</taxon>
        <taxon>core chlorophytes</taxon>
        <taxon>Trebouxiophyceae</taxon>
        <taxon>Chlorellales</taxon>
        <taxon>Chlorellaceae</taxon>
        <taxon>Apatococcus</taxon>
    </lineage>
</organism>
<dbReference type="Pfam" id="PF03171">
    <property type="entry name" value="2OG-FeII_Oxy"/>
    <property type="match status" value="1"/>
</dbReference>
<keyword evidence="1" id="KW-0560">Oxidoreductase</keyword>
<dbReference type="InterPro" id="IPR027443">
    <property type="entry name" value="IPNS-like_sf"/>
</dbReference>
<comment type="caution">
    <text evidence="4">The sequence shown here is derived from an EMBL/GenBank/DDBJ whole genome shotgun (WGS) entry which is preliminary data.</text>
</comment>
<dbReference type="Proteomes" id="UP001485043">
    <property type="component" value="Unassembled WGS sequence"/>
</dbReference>
<dbReference type="InterPro" id="IPR044861">
    <property type="entry name" value="IPNS-like_FE2OG_OXY"/>
</dbReference>
<dbReference type="EMBL" id="JALJOV010000861">
    <property type="protein sequence ID" value="KAK9859850.1"/>
    <property type="molecule type" value="Genomic_DNA"/>
</dbReference>
<sequence>MAAVAVQSPHSAAIPDRVPDLNPTADSQRVRIVDLAAPEASTAIEVSKACLENGFFYVRNHGVTQKVLEDQFEAGRKFFQLDSQTKMEIAASKSKHLGVYRGYTGMADESLDRANQTQGDTKEGLYIGREVHPDDDEAQKPFHGPNQWPSEELVPGFRAAMEAYQAAMMRLAFQLLRLLALALKLPPEGLHDGFDHAIATLRPLHYGPELSYPDKGIYGCGAHSDYGVLTILATDANKALQINTAGEWVYVEPKPDCFIINLGDILQRWTNDLFKSTRHRVVSVCGCDRYSTAFFFEPGFDTMISVLPQCCSPDRPAKYPPIKFGNYLTDKYAQTHSSFEPSPALA</sequence>